<dbReference type="PANTHER" id="PTHR15922:SF2">
    <property type="entry name" value="NBAS SUBUNIT OF NRZ TETHERING COMPLEX"/>
    <property type="match status" value="1"/>
</dbReference>
<dbReference type="Pfam" id="PF08314">
    <property type="entry name" value="Sec39"/>
    <property type="match status" value="2"/>
</dbReference>
<evidence type="ECO:0000256" key="3">
    <source>
        <dbReference type="ARBA" id="ARBA00022824"/>
    </source>
</evidence>
<keyword evidence="2" id="KW-0813">Transport</keyword>
<name>A0A2C9WHG3_MANES</name>
<sequence length="2431" mass="274480">MEEDSVGEVLYEIRNHATGPYSSNYPPQSSKRNEGGKGVLWSLLSAPGISQLKEKWRGYRSPLKIKKPISLIISPRGERVAVATGNEITILRKEDDYREPFGTFTGSGPGIFSHGVWSETHDILGIADDNDVLYFIKANGEEITRIMKGQLKAAFPIIGLIQQDNTDAHGSCLCSFLILASNGFLHHVEISPQPAASISSMSTSKSGLTVKRQFPKDVYCFDYDPEHSLLLVVGSADSNSLMSTGNTGSCQLSLWRCKDVDLEPLFSIQFEGLYCKPKDYVGQITYPKVLMSPRGSFVATLDITGCLHFLKLDKKQCSLSSFDVGDKLGSQSRVTSNLSNRQNELLIDNVDFTWWSDHIVTLARRGGLVTMLDILTGLKLQEKDPVYLMPVLDRVQQLQGQIFVLESKSCGDIKISSNDNGESRSVDHVQQINEDASDQFELSRLRWRLISISERSIPEMYSILIDNHKYQEALDFANRHGLDIDEVIKSQWLHSSQGVNEINMFLSNIKDHGFVLSECFNKAGPTEGAVKALLAHGLHATDQYHFSKSEDYEKSQIWDFRLARLQLLQFRDRLETYLGINMGRFSVQEYGKFRVMPLSEVAVALAESGKIGALNLLFKRHPYSLSPSILPILAAIPETVPVQTYGQLLPGRSPPVSVSLRDEDWVECEEMLSFINNLPENHESAIQIRTEPMVKRCSGYIWPSISELSVWYMNRARDIDSYSGQLDNCLFLVDLACRKGIIELQQFHNDISFLHQLIYSDDSDGEIGFNISLMEWEELSDYEKFRMMLKEVNEEIVVKKLHDMAIPFMQSRFHDLTSVTQGQVEDGHFSLDHKDESFLVRWLKEIASENKLDICLIVIEEGCRELQTNGFFKDENEAVDCALQCVYLCTVADRWSTLATILSKLPQKQDAVTYTCDLEKRLKLAEGHIEAGRLLAFYQVPKPMNFFIEGHEDEKGVKQILRLMLSKFVRRQPGRLDNEWASMWRDMQCLREKAFPFLDPEYMLTEFCRGLLKAGRFSLARNYLKGTSSVSLASEKAENLVIQAAREFFFSASSLSCSEIWKAKECLNLFPSSRHVQAEADMIEALTVKLPNLGVTLLPMQFRQIRDPMEIVKMAIASQPGAYLHVDELIEVAKLLGLNSPDDISAIEEAIAREAAVAGDLQLAFDLCLVLAKKGHGLIWDLCAAIARGPALENMDINSRKQLLGFALSHCDEESIGELLHAWKDLDMQGQCDTLVMLTGSVPNFPPEDSSIMSVPVHSIQDMADLKDCSKLVDVANNDNQETHLSKAKERLSSVAKSLPIDHGTDIESFLRENGKILSFAAFQLPWLLDLSRKAVNNKKLSDFIPGKQYMSIQTQALIIMLSWLVRNVFAPKDNVIASLAKSIIEPPATEEKDVLGCSLLLNLVDAFSGVEVIEEQLRIRKNYQEICSIMNVGMTYCLLRNFEVECNGPFQRRELLLRKFEEKRTPLSSDEINKIDEVQSTFWRQWKLKLEEKKRVAEHSRVLERIIPGVETTRFLSGDYNYIENVVFSLIESVKLEKKRILKDVLQLADTYGLNHTEVLLRYLSSILVSEIWTDDDIMAEISEVKTEIVDCASETIKTISLVVYPAIDGCNKQRLACIFGLLSDCYLQLEETKQSLQAIEECSSRLSTLELACLYKVMEQECERVSFIKNLNFKNVAGLDGLNLQSLRSEVCRHINEFNLEALAKMVQTLANIYTNSVPEDLMMWQDVYKHYILSLFTTLQNSTGMELNIGNPEKFQEFISQLEHTYDSSQMYIRLLAPADALDIMKQYLTVIIPLHGFRGSIPDNSTWQDCLIILLNFWLRLTEEMQEIASNESSIEKIRFRPECLSSCLKVLMRLVMEDTVSPSQSWGTIVGYVTNGLIGDFPVEILIFCKAMVFSGCGFGAVSEVFSEALSHCDTHSTPSADSEAQDLLHLYINMLEPILKDLVSGSHENHNLYHLLSSLSKLEGQLEDLQRVRWVVWERMVHFSDNSQLPSHVRVYVLELMQLIGGRNIKGFSAELQSKVLPWEGWDELLSAGRKSETTANHGLLDNTDASNQVTSTLVALKSSQLAAAISPTKEITPDDLLNTETAVSCFLKLCEGSNSNTDVEVLLAILEEWEGFFVVRRVEKDSAEASAAGIDWNNDDWDEGWESFQEVESLDKEKTGNCLCVHPLHVCWMEIFKKLIALSRLNDILRLIDQSLPKSNGILLDEDDTKMLSQILLEIDCLLALKLVLLLPYEAIQLQCLVAVEDGLKQGGISDTVGRDQEFFILILSSGIVSTIMSNSLYGITFSYLCYLTGIFSRQCQEAELSRTVKKGNKEPVDNEDFLLIFRRILFPSFISELVKADQQILGGFFVTKFMHTNASLSLINVAEASLRRFLERQLHTLQQDECDPEEMSSCKMLKNTVSSLREKLANSIQSAMALLPNVR</sequence>
<evidence type="ECO:0000256" key="2">
    <source>
        <dbReference type="ARBA" id="ARBA00022448"/>
    </source>
</evidence>
<reference evidence="7" key="1">
    <citation type="journal article" date="2016" name="Nat. Biotechnol.">
        <title>Sequencing wild and cultivated cassava and related species reveals extensive interspecific hybridization and genetic diversity.</title>
        <authorList>
            <person name="Bredeson J.V."/>
            <person name="Lyons J.B."/>
            <person name="Prochnik S.E."/>
            <person name="Wu G.A."/>
            <person name="Ha C.M."/>
            <person name="Edsinger-Gonzales E."/>
            <person name="Grimwood J."/>
            <person name="Schmutz J."/>
            <person name="Rabbi I.Y."/>
            <person name="Egesi C."/>
            <person name="Nauluvula P."/>
            <person name="Lebot V."/>
            <person name="Ndunguru J."/>
            <person name="Mkamilo G."/>
            <person name="Bart R.S."/>
            <person name="Setter T.L."/>
            <person name="Gleadow R.M."/>
            <person name="Kulakow P."/>
            <person name="Ferguson M.E."/>
            <person name="Rounsley S."/>
            <person name="Rokhsar D.S."/>
        </authorList>
    </citation>
    <scope>NUCLEOTIDE SEQUENCE [LARGE SCALE GENOMIC DNA]</scope>
    <source>
        <strain evidence="7">cv. AM560-2</strain>
    </source>
</reference>
<evidence type="ECO:0000256" key="4">
    <source>
        <dbReference type="ARBA" id="ARBA00022927"/>
    </source>
</evidence>
<dbReference type="GO" id="GO:0015031">
    <property type="term" value="P:protein transport"/>
    <property type="evidence" value="ECO:0007669"/>
    <property type="project" value="UniProtKB-KW"/>
</dbReference>
<dbReference type="SUPFAM" id="SSF101908">
    <property type="entry name" value="Putative isomerase YbhE"/>
    <property type="match status" value="1"/>
</dbReference>
<comment type="subcellular location">
    <subcellularLocation>
        <location evidence="1">Endoplasmic reticulum</location>
    </subcellularLocation>
</comment>
<feature type="domain" description="Sec39" evidence="5">
    <location>
        <begin position="919"/>
        <end position="1167"/>
    </location>
</feature>
<keyword evidence="7" id="KW-1185">Reference proteome</keyword>
<feature type="domain" description="Sec39" evidence="5">
    <location>
        <begin position="602"/>
        <end position="843"/>
    </location>
</feature>
<organism evidence="6 7">
    <name type="scientific">Manihot esculenta</name>
    <name type="common">Cassava</name>
    <name type="synonym">Jatropha manihot</name>
    <dbReference type="NCBI Taxonomy" id="3983"/>
    <lineage>
        <taxon>Eukaryota</taxon>
        <taxon>Viridiplantae</taxon>
        <taxon>Streptophyta</taxon>
        <taxon>Embryophyta</taxon>
        <taxon>Tracheophyta</taxon>
        <taxon>Spermatophyta</taxon>
        <taxon>Magnoliopsida</taxon>
        <taxon>eudicotyledons</taxon>
        <taxon>Gunneridae</taxon>
        <taxon>Pentapetalae</taxon>
        <taxon>rosids</taxon>
        <taxon>fabids</taxon>
        <taxon>Malpighiales</taxon>
        <taxon>Euphorbiaceae</taxon>
        <taxon>Crotonoideae</taxon>
        <taxon>Manihoteae</taxon>
        <taxon>Manihot</taxon>
    </lineage>
</organism>
<dbReference type="EMBL" id="CM004387">
    <property type="protein sequence ID" value="OAY59518.1"/>
    <property type="molecule type" value="Genomic_DNA"/>
</dbReference>
<dbReference type="PANTHER" id="PTHR15922">
    <property type="entry name" value="NEUROBLASTOMA-AMPLIFIED SEQUENCE"/>
    <property type="match status" value="1"/>
</dbReference>
<dbReference type="OrthoDB" id="19988at2759"/>
<dbReference type="GO" id="GO:0070939">
    <property type="term" value="C:Dsl1/NZR complex"/>
    <property type="evidence" value="ECO:0000318"/>
    <property type="project" value="GO_Central"/>
</dbReference>
<evidence type="ECO:0000256" key="1">
    <source>
        <dbReference type="ARBA" id="ARBA00004240"/>
    </source>
</evidence>
<proteinExistence type="predicted"/>
<dbReference type="GO" id="GO:0006890">
    <property type="term" value="P:retrograde vesicle-mediated transport, Golgi to endoplasmic reticulum"/>
    <property type="evidence" value="ECO:0000318"/>
    <property type="project" value="GO_Central"/>
</dbReference>
<dbReference type="Gramene" id="Manes.01G037200.2.v8.1">
    <property type="protein sequence ID" value="Manes.01G037200.2.v8.1.CDS"/>
    <property type="gene ID" value="Manes.01G037200.v8.1"/>
</dbReference>
<gene>
    <name evidence="6" type="ORF">MANES_01G037200v8</name>
</gene>
<accession>A0A2C9WHG3</accession>
<evidence type="ECO:0000313" key="6">
    <source>
        <dbReference type="EMBL" id="OAY59518.1"/>
    </source>
</evidence>
<evidence type="ECO:0000313" key="7">
    <source>
        <dbReference type="Proteomes" id="UP000091857"/>
    </source>
</evidence>
<dbReference type="Gramene" id="Manes.01G037200.1.v8.1">
    <property type="protein sequence ID" value="Manes.01G037200.1.v8.1.CDS"/>
    <property type="gene ID" value="Manes.01G037200.v8.1"/>
</dbReference>
<dbReference type="STRING" id="3983.A0A2C9WHG3"/>
<keyword evidence="3" id="KW-0256">Endoplasmic reticulum</keyword>
<dbReference type="InterPro" id="IPR013244">
    <property type="entry name" value="Sec39_domain"/>
</dbReference>
<comment type="caution">
    <text evidence="6">The sequence shown here is derived from an EMBL/GenBank/DDBJ whole genome shotgun (WGS) entry which is preliminary data.</text>
</comment>
<dbReference type="GO" id="GO:0000149">
    <property type="term" value="F:SNARE binding"/>
    <property type="evidence" value="ECO:0000318"/>
    <property type="project" value="GO_Central"/>
</dbReference>
<keyword evidence="4" id="KW-0653">Protein transport</keyword>
<evidence type="ECO:0000259" key="5">
    <source>
        <dbReference type="Pfam" id="PF08314"/>
    </source>
</evidence>
<protein>
    <recommendedName>
        <fullName evidence="5">Sec39 domain-containing protein</fullName>
    </recommendedName>
</protein>
<dbReference type="Proteomes" id="UP000091857">
    <property type="component" value="Chromosome 1"/>
</dbReference>